<dbReference type="Proteomes" id="UP000322659">
    <property type="component" value="Unassembled WGS sequence"/>
</dbReference>
<dbReference type="SUPFAM" id="SSF47413">
    <property type="entry name" value="lambda repressor-like DNA-binding domains"/>
    <property type="match status" value="1"/>
</dbReference>
<evidence type="ECO:0000313" key="6">
    <source>
        <dbReference type="Proteomes" id="UP000322659"/>
    </source>
</evidence>
<evidence type="ECO:0000313" key="7">
    <source>
        <dbReference type="Proteomes" id="UP000324336"/>
    </source>
</evidence>
<dbReference type="Proteomes" id="UP000322327">
    <property type="component" value="Unassembled WGS sequence"/>
</dbReference>
<sequence>MEYNLGKLLNKVRKEKLLSLRDLSEKIKLDENGHVYLSAIECGRILPDIETLKNILNSLDSINRLEEFTEELKHSKINNQYDDKIEYKEETYFKTLKKRKALL</sequence>
<evidence type="ECO:0000313" key="4">
    <source>
        <dbReference type="EMBL" id="TXJ55632.1"/>
    </source>
</evidence>
<dbReference type="InterPro" id="IPR010982">
    <property type="entry name" value="Lambda_DNA-bd_dom_sf"/>
</dbReference>
<dbReference type="PROSITE" id="PS50943">
    <property type="entry name" value="HTH_CROC1"/>
    <property type="match status" value="1"/>
</dbReference>
<dbReference type="EMBL" id="SAYA01000021">
    <property type="protein sequence ID" value="TXJ25290.1"/>
    <property type="molecule type" value="Genomic_DNA"/>
</dbReference>
<protein>
    <submittedName>
        <fullName evidence="4">XRE family transcriptional regulator</fullName>
    </submittedName>
</protein>
<reference evidence="4" key="2">
    <citation type="submission" date="2019-01" db="EMBL/GenBank/DDBJ databases">
        <authorList>
            <person name="Thorell K."/>
        </authorList>
    </citation>
    <scope>NUCLEOTIDE SEQUENCE</scope>
    <source>
        <strain evidence="4">PC3053II</strain>
        <strain evidence="2">PC4597II</strain>
        <strain evidence="3">PC5099IV</strain>
    </source>
</reference>
<feature type="domain" description="HTH cro/C1-type" evidence="1">
    <location>
        <begin position="9"/>
        <end position="68"/>
    </location>
</feature>
<dbReference type="RefSeq" id="WP_021957819.1">
    <property type="nucleotide sequence ID" value="NZ_CAUDFA010000012.1"/>
</dbReference>
<dbReference type="GO" id="GO:0003677">
    <property type="term" value="F:DNA binding"/>
    <property type="evidence" value="ECO:0007669"/>
    <property type="project" value="InterPro"/>
</dbReference>
<dbReference type="Pfam" id="PF12844">
    <property type="entry name" value="HTH_19"/>
    <property type="match status" value="1"/>
</dbReference>
<reference evidence="5 6" key="1">
    <citation type="journal article" date="1992" name="Lakartidningen">
        <title>[Penicillin V and not amoxicillin is the first choice preparation in acute otitis].</title>
        <authorList>
            <person name="Kamme C."/>
            <person name="Lundgren K."/>
            <person name="Prellner K."/>
        </authorList>
    </citation>
    <scope>NUCLEOTIDE SEQUENCE [LARGE SCALE GENOMIC DNA]</scope>
    <source>
        <strain evidence="4 5">PC3053II</strain>
        <strain evidence="2 7">PC4597II</strain>
        <strain evidence="3 6">PC5099IV</strain>
    </source>
</reference>
<dbReference type="AlphaFoldDB" id="A0A5C8E1U2"/>
<dbReference type="InterPro" id="IPR001387">
    <property type="entry name" value="Cro/C1-type_HTH"/>
</dbReference>
<keyword evidence="6" id="KW-1185">Reference proteome</keyword>
<evidence type="ECO:0000313" key="3">
    <source>
        <dbReference type="EMBL" id="TXJ31273.1"/>
    </source>
</evidence>
<evidence type="ECO:0000313" key="2">
    <source>
        <dbReference type="EMBL" id="TXJ25290.1"/>
    </source>
</evidence>
<dbReference type="EMBL" id="SAYI01000018">
    <property type="protein sequence ID" value="TXJ55632.1"/>
    <property type="molecule type" value="Genomic_DNA"/>
</dbReference>
<proteinExistence type="predicted"/>
<evidence type="ECO:0000313" key="5">
    <source>
        <dbReference type="Proteomes" id="UP000322327"/>
    </source>
</evidence>
<dbReference type="Proteomes" id="UP000324336">
    <property type="component" value="Unassembled WGS sequence"/>
</dbReference>
<organism evidence="4 5">
    <name type="scientific">Brachyspira aalborgi</name>
    <dbReference type="NCBI Taxonomy" id="29522"/>
    <lineage>
        <taxon>Bacteria</taxon>
        <taxon>Pseudomonadati</taxon>
        <taxon>Spirochaetota</taxon>
        <taxon>Spirochaetia</taxon>
        <taxon>Brachyspirales</taxon>
        <taxon>Brachyspiraceae</taxon>
        <taxon>Brachyspira</taxon>
    </lineage>
</organism>
<evidence type="ECO:0000259" key="1">
    <source>
        <dbReference type="PROSITE" id="PS50943"/>
    </source>
</evidence>
<gene>
    <name evidence="3" type="ORF">EPJ71_11125</name>
    <name evidence="2" type="ORF">EPJ73_07435</name>
    <name evidence="4" type="ORF">EPJ76_08615</name>
</gene>
<accession>A0A5C8E1U2</accession>
<dbReference type="EMBL" id="SAXZ01000014">
    <property type="protein sequence ID" value="TXJ31273.1"/>
    <property type="molecule type" value="Genomic_DNA"/>
</dbReference>
<comment type="caution">
    <text evidence="4">The sequence shown here is derived from an EMBL/GenBank/DDBJ whole genome shotgun (WGS) entry which is preliminary data.</text>
</comment>
<name>A0A5C8E1U2_9SPIR</name>
<dbReference type="Gene3D" id="1.10.260.40">
    <property type="entry name" value="lambda repressor-like DNA-binding domains"/>
    <property type="match status" value="1"/>
</dbReference>